<dbReference type="Proteomes" id="UP000028980">
    <property type="component" value="Unassembled WGS sequence"/>
</dbReference>
<evidence type="ECO:0000313" key="2">
    <source>
        <dbReference type="EMBL" id="GAK76963.1"/>
    </source>
</evidence>
<comment type="caution">
    <text evidence="2">The sequence shown here is derived from an EMBL/GenBank/DDBJ whole genome shotgun (WGS) entry which is preliminary data.</text>
</comment>
<gene>
    <name evidence="2" type="ORF">JCM19296_2567</name>
</gene>
<keyword evidence="1" id="KW-0732">Signal</keyword>
<evidence type="ECO:0000256" key="1">
    <source>
        <dbReference type="SAM" id="SignalP"/>
    </source>
</evidence>
<feature type="signal peptide" evidence="1">
    <location>
        <begin position="1"/>
        <end position="28"/>
    </location>
</feature>
<name>A0A081DDG7_NONUL</name>
<reference evidence="2 3" key="1">
    <citation type="journal article" date="2014" name="Genome Announc.">
        <title>Draft Genome Sequences of Marine Flavobacterium Nonlabens Strains NR17, NR24, NR27, NR32, NR33, and Ara13.</title>
        <authorList>
            <person name="Nakanishi M."/>
            <person name="Meirelles P."/>
            <person name="Suzuki R."/>
            <person name="Takatani N."/>
            <person name="Mino S."/>
            <person name="Suda W."/>
            <person name="Oshima K."/>
            <person name="Hattori M."/>
            <person name="Ohkuma M."/>
            <person name="Hosokawa M."/>
            <person name="Miyashita K."/>
            <person name="Thompson F.L."/>
            <person name="Niwa A."/>
            <person name="Sawabe T."/>
            <person name="Sawabe T."/>
        </authorList>
    </citation>
    <scope>NUCLEOTIDE SEQUENCE [LARGE SCALE GENOMIC DNA]</scope>
    <source>
        <strain evidence="3">JCM19296</strain>
    </source>
</reference>
<organism evidence="2 3">
    <name type="scientific">Nonlabens ulvanivorans</name>
    <name type="common">Persicivirga ulvanivorans</name>
    <dbReference type="NCBI Taxonomy" id="906888"/>
    <lineage>
        <taxon>Bacteria</taxon>
        <taxon>Pseudomonadati</taxon>
        <taxon>Bacteroidota</taxon>
        <taxon>Flavobacteriia</taxon>
        <taxon>Flavobacteriales</taxon>
        <taxon>Flavobacteriaceae</taxon>
        <taxon>Nonlabens</taxon>
    </lineage>
</organism>
<dbReference type="EMBL" id="BBLG01000006">
    <property type="protein sequence ID" value="GAK76963.1"/>
    <property type="molecule type" value="Genomic_DNA"/>
</dbReference>
<proteinExistence type="predicted"/>
<accession>A0A081DDG7</accession>
<feature type="chain" id="PRO_5001756616" evidence="1">
    <location>
        <begin position="29"/>
        <end position="189"/>
    </location>
</feature>
<evidence type="ECO:0000313" key="3">
    <source>
        <dbReference type="Proteomes" id="UP000028980"/>
    </source>
</evidence>
<dbReference type="PROSITE" id="PS51257">
    <property type="entry name" value="PROKAR_LIPOPROTEIN"/>
    <property type="match status" value="1"/>
</dbReference>
<dbReference type="AlphaFoldDB" id="A0A081DDG7"/>
<sequence length="189" mass="21698">MQLQKTHRMKKTLLLLILVIAVASCTKKQNPFEWNKDRVGHLTKEMMVYQLDSLYSNDSIVKNIKGDEFSNGPSAIEIYEKGGKHLLTLTPVEEDSTSTIEYVRIRDNRYTTEKGITIESDYKTISSAYNVSSIDNMIKDAVVRIDDQNFYFTISKDLLPPEIRFDMTAPIEKTMIPDTAAPKYVFVSW</sequence>
<protein>
    <submittedName>
        <fullName evidence="2">Uncharacterized protein</fullName>
    </submittedName>
</protein>